<gene>
    <name evidence="1" type="ordered locus">Calag_0575</name>
</gene>
<reference evidence="2" key="1">
    <citation type="submission" date="2012-03" db="EMBL/GenBank/DDBJ databases">
        <title>Complete genome of Caldisphaera lagunensis DSM 15908.</title>
        <authorList>
            <person name="Lucas S."/>
            <person name="Copeland A."/>
            <person name="Lapidus A."/>
            <person name="Glavina del Rio T."/>
            <person name="Dalin E."/>
            <person name="Tice H."/>
            <person name="Bruce D."/>
            <person name="Goodwin L."/>
            <person name="Pitluck S."/>
            <person name="Peters L."/>
            <person name="Mikhailova N."/>
            <person name="Teshima H."/>
            <person name="Kyrpides N."/>
            <person name="Mavromatis K."/>
            <person name="Ivanova N."/>
            <person name="Brettin T."/>
            <person name="Detter J.C."/>
            <person name="Han C."/>
            <person name="Larimer F."/>
            <person name="Land M."/>
            <person name="Hauser L."/>
            <person name="Markowitz V."/>
            <person name="Cheng J.-F."/>
            <person name="Hugenholtz P."/>
            <person name="Woyke T."/>
            <person name="Wu D."/>
            <person name="Spring S."/>
            <person name="Schroeder M."/>
            <person name="Brambilla E."/>
            <person name="Klenk H.-P."/>
            <person name="Eisen J.A."/>
        </authorList>
    </citation>
    <scope>NUCLEOTIDE SEQUENCE [LARGE SCALE GENOMIC DNA]</scope>
    <source>
        <strain evidence="2">DSM 15908 / JCM 11604 / IC-154</strain>
    </source>
</reference>
<dbReference type="KEGG" id="clg:Calag_0575"/>
<dbReference type="GeneID" id="14211835"/>
<proteinExistence type="predicted"/>
<dbReference type="Proteomes" id="UP000010469">
    <property type="component" value="Chromosome"/>
</dbReference>
<dbReference type="AlphaFoldDB" id="L0A8X2"/>
<evidence type="ECO:0000313" key="2">
    <source>
        <dbReference type="Proteomes" id="UP000010469"/>
    </source>
</evidence>
<organism evidence="1 2">
    <name type="scientific">Caldisphaera lagunensis (strain DSM 15908 / JCM 11604 / ANMR 0165 / IC-154)</name>
    <dbReference type="NCBI Taxonomy" id="1056495"/>
    <lineage>
        <taxon>Archaea</taxon>
        <taxon>Thermoproteota</taxon>
        <taxon>Thermoprotei</taxon>
        <taxon>Acidilobales</taxon>
        <taxon>Caldisphaeraceae</taxon>
        <taxon>Caldisphaera</taxon>
    </lineage>
</organism>
<dbReference type="OrthoDB" id="33530at2157"/>
<dbReference type="RefSeq" id="WP_015232231.1">
    <property type="nucleotide sequence ID" value="NC_019791.1"/>
</dbReference>
<accession>L0A8X2</accession>
<dbReference type="InParanoid" id="L0A8X2"/>
<dbReference type="STRING" id="1056495.Calag_0575"/>
<sequence>MGKIKLEVESTKSKTGLHAMRRMVVIIRKDKEEIIKDPIEEGKGTYKEGKSGYVNLNLNPNEYAVHVILVRNPKNKVKGRFIVYDHEGKALLEVKYEKLKIRRSWGDKNLSWIIDRVIELIGLSNYVRHKNYATGQSGKSS</sequence>
<name>L0A8X2_CALLD</name>
<dbReference type="HOGENOM" id="CLU_152335_0_0_2"/>
<evidence type="ECO:0000313" key="1">
    <source>
        <dbReference type="EMBL" id="AFZ70333.1"/>
    </source>
</evidence>
<protein>
    <submittedName>
        <fullName evidence="1">Uncharacterized protein</fullName>
    </submittedName>
</protein>
<dbReference type="eggNOG" id="arCOG04062">
    <property type="taxonomic scope" value="Archaea"/>
</dbReference>
<dbReference type="EMBL" id="CP003378">
    <property type="protein sequence ID" value="AFZ70333.1"/>
    <property type="molecule type" value="Genomic_DNA"/>
</dbReference>
<keyword evidence="2" id="KW-1185">Reference proteome</keyword>